<organism evidence="2 3">
    <name type="scientific">Aspergillus saccharolyticus JOP 1030-1</name>
    <dbReference type="NCBI Taxonomy" id="1450539"/>
    <lineage>
        <taxon>Eukaryota</taxon>
        <taxon>Fungi</taxon>
        <taxon>Dikarya</taxon>
        <taxon>Ascomycota</taxon>
        <taxon>Pezizomycotina</taxon>
        <taxon>Eurotiomycetes</taxon>
        <taxon>Eurotiomycetidae</taxon>
        <taxon>Eurotiales</taxon>
        <taxon>Aspergillaceae</taxon>
        <taxon>Aspergillus</taxon>
        <taxon>Aspergillus subgen. Circumdati</taxon>
    </lineage>
</organism>
<keyword evidence="3" id="KW-1185">Reference proteome</keyword>
<gene>
    <name evidence="2" type="ORF">BP01DRAFT_382245</name>
</gene>
<feature type="domain" description="2EXR" evidence="1">
    <location>
        <begin position="15"/>
        <end position="110"/>
    </location>
</feature>
<dbReference type="AlphaFoldDB" id="A0A318ZQ51"/>
<protein>
    <recommendedName>
        <fullName evidence="1">2EXR domain-containing protein</fullName>
    </recommendedName>
</protein>
<evidence type="ECO:0000259" key="1">
    <source>
        <dbReference type="Pfam" id="PF20150"/>
    </source>
</evidence>
<accession>A0A318ZQ51</accession>
<dbReference type="PANTHER" id="PTHR35910">
    <property type="entry name" value="2EXR DOMAIN-CONTAINING PROTEIN"/>
    <property type="match status" value="1"/>
</dbReference>
<dbReference type="OrthoDB" id="4488940at2759"/>
<dbReference type="Pfam" id="PF20150">
    <property type="entry name" value="2EXR"/>
    <property type="match status" value="1"/>
</dbReference>
<dbReference type="GeneID" id="37078589"/>
<proteinExistence type="predicted"/>
<dbReference type="Proteomes" id="UP000248349">
    <property type="component" value="Unassembled WGS sequence"/>
</dbReference>
<evidence type="ECO:0000313" key="3">
    <source>
        <dbReference type="Proteomes" id="UP000248349"/>
    </source>
</evidence>
<dbReference type="EMBL" id="KZ821229">
    <property type="protein sequence ID" value="PYH46070.1"/>
    <property type="molecule type" value="Genomic_DNA"/>
</dbReference>
<dbReference type="STRING" id="1450539.A0A318ZQ51"/>
<dbReference type="PANTHER" id="PTHR35910:SF6">
    <property type="entry name" value="2EXR DOMAIN-CONTAINING PROTEIN"/>
    <property type="match status" value="1"/>
</dbReference>
<evidence type="ECO:0000313" key="2">
    <source>
        <dbReference type="EMBL" id="PYH46070.1"/>
    </source>
</evidence>
<dbReference type="RefSeq" id="XP_025432052.1">
    <property type="nucleotide sequence ID" value="XM_025577360.1"/>
</dbReference>
<reference evidence="2 3" key="1">
    <citation type="submission" date="2016-12" db="EMBL/GenBank/DDBJ databases">
        <title>The genomes of Aspergillus section Nigri reveals drivers in fungal speciation.</title>
        <authorList>
            <consortium name="DOE Joint Genome Institute"/>
            <person name="Vesth T.C."/>
            <person name="Nybo J."/>
            <person name="Theobald S."/>
            <person name="Brandl J."/>
            <person name="Frisvad J.C."/>
            <person name="Nielsen K.F."/>
            <person name="Lyhne E.K."/>
            <person name="Kogle M.E."/>
            <person name="Kuo A."/>
            <person name="Riley R."/>
            <person name="Clum A."/>
            <person name="Nolan M."/>
            <person name="Lipzen A."/>
            <person name="Salamov A."/>
            <person name="Henrissat B."/>
            <person name="Wiebenga A."/>
            <person name="De Vries R.P."/>
            <person name="Grigoriev I.V."/>
            <person name="Mortensen U.H."/>
            <person name="Andersen M.R."/>
            <person name="Baker S.E."/>
        </authorList>
    </citation>
    <scope>NUCLEOTIDE SEQUENCE [LARGE SCALE GENOMIC DNA]</scope>
    <source>
        <strain evidence="2 3">JOP 1030-1</strain>
    </source>
</reference>
<sequence length="234" mass="27378">MDATSMAQPSPTESFTCFPLLPVELRLMIWKRALPRVVRHGLFLYGESRWRLHHAHRIQRHDPLYHGNDMKIDVTTLMMINEEARSVVLDWADKEDLDLFGEPTPEPFFFCIRTFDPATDAIYMALSRVTKRHIALHYAENGFNCITANGDRVAARRLAFPREVLDGRRVDIHRFYLDFVHVVTVYEVLIVMNSAQAPAIEREFGPVLQSQWEWEVDEAGYDDERFKRWATRVT</sequence>
<dbReference type="InterPro" id="IPR045518">
    <property type="entry name" value="2EXR"/>
</dbReference>
<name>A0A318ZQ51_9EURO</name>